<organism evidence="2 3">
    <name type="scientific">Protea cynaroides</name>
    <dbReference type="NCBI Taxonomy" id="273540"/>
    <lineage>
        <taxon>Eukaryota</taxon>
        <taxon>Viridiplantae</taxon>
        <taxon>Streptophyta</taxon>
        <taxon>Embryophyta</taxon>
        <taxon>Tracheophyta</taxon>
        <taxon>Spermatophyta</taxon>
        <taxon>Magnoliopsida</taxon>
        <taxon>Proteales</taxon>
        <taxon>Proteaceae</taxon>
        <taxon>Protea</taxon>
    </lineage>
</organism>
<keyword evidence="3" id="KW-1185">Reference proteome</keyword>
<sequence>MMAGRRTNFLRARVSLSVVQPLRASFIIHATHHGCDSDGNCPQAPSSGFDADLRVRSPNRRFLEAARTLPVSVPQSSSSPAGAHSPATSRTESHVPSWSPLLPSEGIHSSCNGGHVTTLTVLVTFGLAFNGGTHKDKESGSIDLGGIFSTPCLSIGVTKPGVSIGVAKPCVSDGKSHGLLSHANRDLSPLFSPLTSKSEIPSSIKPPAGESIYGSTTNGALTQNRPLSPSLSHDPYDPSLKNAHTYFTSHHETNIHIQNKQAQPFRSIYCIIPMLPQLFFNSFPNCRIS</sequence>
<dbReference type="EMBL" id="JAMYWD010000009">
    <property type="protein sequence ID" value="KAJ4961355.1"/>
    <property type="molecule type" value="Genomic_DNA"/>
</dbReference>
<gene>
    <name evidence="2" type="ORF">NE237_021265</name>
</gene>
<reference evidence="2" key="1">
    <citation type="journal article" date="2023" name="Plant J.">
        <title>The genome of the king protea, Protea cynaroides.</title>
        <authorList>
            <person name="Chang J."/>
            <person name="Duong T.A."/>
            <person name="Schoeman C."/>
            <person name="Ma X."/>
            <person name="Roodt D."/>
            <person name="Barker N."/>
            <person name="Li Z."/>
            <person name="Van de Peer Y."/>
            <person name="Mizrachi E."/>
        </authorList>
    </citation>
    <scope>NUCLEOTIDE SEQUENCE</scope>
    <source>
        <tissue evidence="2">Young leaves</tissue>
    </source>
</reference>
<evidence type="ECO:0000313" key="2">
    <source>
        <dbReference type="EMBL" id="KAJ4961355.1"/>
    </source>
</evidence>
<feature type="region of interest" description="Disordered" evidence="1">
    <location>
        <begin position="69"/>
        <end position="99"/>
    </location>
</feature>
<evidence type="ECO:0000313" key="3">
    <source>
        <dbReference type="Proteomes" id="UP001141806"/>
    </source>
</evidence>
<feature type="compositionally biased region" description="Polar residues" evidence="1">
    <location>
        <begin position="213"/>
        <end position="231"/>
    </location>
</feature>
<dbReference type="Proteomes" id="UP001141806">
    <property type="component" value="Unassembled WGS sequence"/>
</dbReference>
<evidence type="ECO:0000256" key="1">
    <source>
        <dbReference type="SAM" id="MobiDB-lite"/>
    </source>
</evidence>
<name>A0A9Q0K472_9MAGN</name>
<comment type="caution">
    <text evidence="2">The sequence shown here is derived from an EMBL/GenBank/DDBJ whole genome shotgun (WGS) entry which is preliminary data.</text>
</comment>
<dbReference type="AlphaFoldDB" id="A0A9Q0K472"/>
<proteinExistence type="predicted"/>
<feature type="region of interest" description="Disordered" evidence="1">
    <location>
        <begin position="198"/>
        <end position="235"/>
    </location>
</feature>
<accession>A0A9Q0K472</accession>
<protein>
    <submittedName>
        <fullName evidence="2">Uncharacterized protein</fullName>
    </submittedName>
</protein>
<feature type="compositionally biased region" description="Low complexity" evidence="1">
    <location>
        <begin position="70"/>
        <end position="89"/>
    </location>
</feature>
<feature type="compositionally biased region" description="Low complexity" evidence="1">
    <location>
        <begin position="198"/>
        <end position="207"/>
    </location>
</feature>